<keyword evidence="2 6" id="KW-0812">Transmembrane</keyword>
<dbReference type="SUPFAM" id="SSF55486">
    <property type="entry name" value="Metalloproteases ('zincins'), catalytic domain"/>
    <property type="match status" value="1"/>
</dbReference>
<gene>
    <name evidence="7" type="ORF">FQP90_02955</name>
</gene>
<comment type="subcellular location">
    <subcellularLocation>
        <location evidence="1">Membrane</location>
        <topology evidence="1">Single-pass membrane protein</topology>
    </subcellularLocation>
</comment>
<evidence type="ECO:0008006" key="9">
    <source>
        <dbReference type="Google" id="ProtNLM"/>
    </source>
</evidence>
<accession>A0A558HB59</accession>
<dbReference type="GO" id="GO:0016020">
    <property type="term" value="C:membrane"/>
    <property type="evidence" value="ECO:0007669"/>
    <property type="project" value="UniProtKB-SubCell"/>
</dbReference>
<evidence type="ECO:0000256" key="1">
    <source>
        <dbReference type="ARBA" id="ARBA00004167"/>
    </source>
</evidence>
<keyword evidence="4 6" id="KW-0472">Membrane</keyword>
<evidence type="ECO:0000256" key="4">
    <source>
        <dbReference type="ARBA" id="ARBA00023136"/>
    </source>
</evidence>
<reference evidence="7 8" key="1">
    <citation type="submission" date="2019-07" db="EMBL/GenBank/DDBJ databases">
        <title>Diversity of Bacteria from Kongsfjorden, Arctic.</title>
        <authorList>
            <person name="Yu Y."/>
        </authorList>
    </citation>
    <scope>NUCLEOTIDE SEQUENCE [LARGE SCALE GENOMIC DNA]</scope>
    <source>
        <strain evidence="7 8">SM1928</strain>
    </source>
</reference>
<evidence type="ECO:0000313" key="7">
    <source>
        <dbReference type="EMBL" id="TVU66347.1"/>
    </source>
</evidence>
<sequence length="301" mass="31604">MSFNDGAQLDPSQVEDRRGGGMGRGTKIGGGIGGGIVVLLLVLLGVNPNVLGDLTGGGSQPPAVESGGPGAGGIQECQTGADADKRLDCRITGTVNSLNAFWPDYLAQYNVQYSRPGTVIFDTATNTGCGPATTAVGPFYCPADVKAYFDPGFFDELVTRFGSSGGPLAQEYVVAHEFGHHVQNILGTLDQAQQDPQGPQSGAVRVELQADCFAGLWVRHATTQTDASGRPFLDPLTEQDLQDALSAASAVGDDRIQQAATGRVSPESWTHGSSEQRQKWFYQGYTTGDINKCDTFGVATP</sequence>
<dbReference type="PANTHER" id="PTHR30168:SF0">
    <property type="entry name" value="INNER MEMBRANE PROTEIN"/>
    <property type="match status" value="1"/>
</dbReference>
<feature type="region of interest" description="Disordered" evidence="5">
    <location>
        <begin position="1"/>
        <end position="25"/>
    </location>
</feature>
<evidence type="ECO:0000256" key="5">
    <source>
        <dbReference type="SAM" id="MobiDB-lite"/>
    </source>
</evidence>
<evidence type="ECO:0000256" key="3">
    <source>
        <dbReference type="ARBA" id="ARBA00022989"/>
    </source>
</evidence>
<organism evidence="7 8">
    <name type="scientific">Paenarthrobacter nitroguajacolicus</name>
    <name type="common">Arthrobacter nitroguajacolicus</name>
    <dbReference type="NCBI Taxonomy" id="211146"/>
    <lineage>
        <taxon>Bacteria</taxon>
        <taxon>Bacillati</taxon>
        <taxon>Actinomycetota</taxon>
        <taxon>Actinomycetes</taxon>
        <taxon>Micrococcales</taxon>
        <taxon>Micrococcaceae</taxon>
        <taxon>Paenarthrobacter</taxon>
    </lineage>
</organism>
<protein>
    <recommendedName>
        <fullName evidence="9">Neutral zinc metallopeptidase</fullName>
    </recommendedName>
</protein>
<proteinExistence type="predicted"/>
<dbReference type="EMBL" id="VNFK01000002">
    <property type="protein sequence ID" value="TVU66347.1"/>
    <property type="molecule type" value="Genomic_DNA"/>
</dbReference>
<evidence type="ECO:0000313" key="8">
    <source>
        <dbReference type="Proteomes" id="UP000316500"/>
    </source>
</evidence>
<dbReference type="Proteomes" id="UP000316500">
    <property type="component" value="Unassembled WGS sequence"/>
</dbReference>
<name>A0A558HB59_PAENT</name>
<dbReference type="RefSeq" id="WP_144648244.1">
    <property type="nucleotide sequence ID" value="NZ_VNFK01000002.1"/>
</dbReference>
<dbReference type="InterPro" id="IPR007343">
    <property type="entry name" value="Uncharacterised_pept_Zn_put"/>
</dbReference>
<evidence type="ECO:0000256" key="2">
    <source>
        <dbReference type="ARBA" id="ARBA00022692"/>
    </source>
</evidence>
<keyword evidence="3 6" id="KW-1133">Transmembrane helix</keyword>
<dbReference type="Pfam" id="PF04228">
    <property type="entry name" value="Zn_peptidase"/>
    <property type="match status" value="1"/>
</dbReference>
<dbReference type="OrthoDB" id="9774900at2"/>
<dbReference type="AlphaFoldDB" id="A0A558HB59"/>
<dbReference type="PANTHER" id="PTHR30168">
    <property type="entry name" value="PUTATIVE MEMBRANE PROTEIN YPFJ"/>
    <property type="match status" value="1"/>
</dbReference>
<comment type="caution">
    <text evidence="7">The sequence shown here is derived from an EMBL/GenBank/DDBJ whole genome shotgun (WGS) entry which is preliminary data.</text>
</comment>
<feature type="transmembrane region" description="Helical" evidence="6">
    <location>
        <begin position="28"/>
        <end position="46"/>
    </location>
</feature>
<evidence type="ECO:0000256" key="6">
    <source>
        <dbReference type="SAM" id="Phobius"/>
    </source>
</evidence>